<keyword evidence="1" id="KW-1015">Disulfide bond</keyword>
<accession>U4UUJ1</accession>
<dbReference type="InterPro" id="IPR000716">
    <property type="entry name" value="Thyroglobulin_1"/>
</dbReference>
<reference evidence="4 5" key="1">
    <citation type="journal article" date="2013" name="Genome Biol.">
        <title>Draft genome of the mountain pine beetle, Dendroctonus ponderosae Hopkins, a major forest pest.</title>
        <authorList>
            <person name="Keeling C.I."/>
            <person name="Yuen M.M."/>
            <person name="Liao N.Y."/>
            <person name="Docking T.R."/>
            <person name="Chan S.K."/>
            <person name="Taylor G.A."/>
            <person name="Palmquist D.L."/>
            <person name="Jackman S.D."/>
            <person name="Nguyen A."/>
            <person name="Li M."/>
            <person name="Henderson H."/>
            <person name="Janes J.K."/>
            <person name="Zhao Y."/>
            <person name="Pandoh P."/>
            <person name="Moore R."/>
            <person name="Sperling F.A."/>
            <person name="Huber D.P."/>
            <person name="Birol I."/>
            <person name="Jones S.J."/>
            <person name="Bohlmann J."/>
        </authorList>
    </citation>
    <scope>NUCLEOTIDE SEQUENCE</scope>
</reference>
<dbReference type="OrthoDB" id="6409105at2759"/>
<evidence type="ECO:0000256" key="2">
    <source>
        <dbReference type="PROSITE-ProRule" id="PRU00500"/>
    </source>
</evidence>
<dbReference type="PROSITE" id="PS51162">
    <property type="entry name" value="THYROGLOBULIN_1_2"/>
    <property type="match status" value="1"/>
</dbReference>
<dbReference type="STRING" id="77166.U4UUJ1"/>
<proteinExistence type="predicted"/>
<dbReference type="AlphaFoldDB" id="U4UUJ1"/>
<protein>
    <recommendedName>
        <fullName evidence="3">Thyroglobulin type-1 domain-containing protein</fullName>
    </recommendedName>
</protein>
<sequence>AVRLHHQPRYFSECLIFKLAICEATIRVCCSLSRKIMVQHPVQVFWGFLCLICVKLTVGETCPTLITSLHQKNCTDKSDNRTAYYLDKTSCIPRCSIYPTEVQTRTCPNGVSDCITGFNCEGRCSGGGGEDFACEKQADCIQFGPRVQCGKYCVLPASVDDGQSVSCMAYHSNLPEYVNSYWTAQKFKPVCDDDGNWMPKQCKGGLQGRCMCYSSTGVRLFGEAKYKEASNMTCACSRKKADLEAAGRNAVTLHCDSLGNFERLQCDIEKSLCWCAEPFTGDLTAPIVPFAAMAKLPCYSQGTVGSQYLRQCESKKFATTMVTSKLKGHGVVTVQSDSLLCQSDGSYGAYMVQSGIAYCTWRDNSKIGTWQANLAGMTDKLTCNCARDYKRYEHSLSCEGTGNYVLLQQVIDENNQKQYYCVDDYGFAKSGLLSDSTTDCSLFY</sequence>
<feature type="non-terminal residue" evidence="4">
    <location>
        <position position="1"/>
    </location>
</feature>
<evidence type="ECO:0000313" key="4">
    <source>
        <dbReference type="EMBL" id="ERL93841.1"/>
    </source>
</evidence>
<dbReference type="SUPFAM" id="SSF57610">
    <property type="entry name" value="Thyroglobulin type-1 domain"/>
    <property type="match status" value="2"/>
</dbReference>
<feature type="domain" description="Thyroglobulin type-1" evidence="3">
    <location>
        <begin position="164"/>
        <end position="234"/>
    </location>
</feature>
<evidence type="ECO:0000313" key="5">
    <source>
        <dbReference type="Proteomes" id="UP000030742"/>
    </source>
</evidence>
<dbReference type="EMBL" id="KB632375">
    <property type="protein sequence ID" value="ERL93841.1"/>
    <property type="molecule type" value="Genomic_DNA"/>
</dbReference>
<dbReference type="Pfam" id="PF00086">
    <property type="entry name" value="Thyroglobulin_1"/>
    <property type="match status" value="2"/>
</dbReference>
<name>U4UUJ1_DENPD</name>
<evidence type="ECO:0000256" key="1">
    <source>
        <dbReference type="ARBA" id="ARBA00023157"/>
    </source>
</evidence>
<dbReference type="Gene3D" id="4.10.800.10">
    <property type="entry name" value="Thyroglobulin type-1"/>
    <property type="match status" value="2"/>
</dbReference>
<comment type="caution">
    <text evidence="2">Lacks conserved residue(s) required for the propagation of feature annotation.</text>
</comment>
<organism evidence="4 5">
    <name type="scientific">Dendroctonus ponderosae</name>
    <name type="common">Mountain pine beetle</name>
    <dbReference type="NCBI Taxonomy" id="77166"/>
    <lineage>
        <taxon>Eukaryota</taxon>
        <taxon>Metazoa</taxon>
        <taxon>Ecdysozoa</taxon>
        <taxon>Arthropoda</taxon>
        <taxon>Hexapoda</taxon>
        <taxon>Insecta</taxon>
        <taxon>Pterygota</taxon>
        <taxon>Neoptera</taxon>
        <taxon>Endopterygota</taxon>
        <taxon>Coleoptera</taxon>
        <taxon>Polyphaga</taxon>
        <taxon>Cucujiformia</taxon>
        <taxon>Curculionidae</taxon>
        <taxon>Scolytinae</taxon>
        <taxon>Dendroctonus</taxon>
    </lineage>
</organism>
<gene>
    <name evidence="4" type="ORF">D910_11127</name>
</gene>
<dbReference type="InterPro" id="IPR036857">
    <property type="entry name" value="Thyroglobulin_1_sf"/>
</dbReference>
<dbReference type="Proteomes" id="UP000030742">
    <property type="component" value="Unassembled WGS sequence"/>
</dbReference>
<evidence type="ECO:0000259" key="3">
    <source>
        <dbReference type="PROSITE" id="PS51162"/>
    </source>
</evidence>